<proteinExistence type="inferred from homology"/>
<dbReference type="PANTHER" id="PTHR22935:SF95">
    <property type="entry name" value="BETA-LACTAMASE-LIKE 1-RELATED"/>
    <property type="match status" value="1"/>
</dbReference>
<dbReference type="Proteomes" id="UP000294299">
    <property type="component" value="Chromosome NFRAN"/>
</dbReference>
<keyword evidence="4" id="KW-1185">Reference proteome</keyword>
<evidence type="ECO:0000256" key="1">
    <source>
        <dbReference type="ARBA" id="ARBA00038473"/>
    </source>
</evidence>
<dbReference type="AlphaFoldDB" id="A0A484IAX5"/>
<protein>
    <recommendedName>
        <fullName evidence="2">Beta-lactamase-related domain-containing protein</fullName>
    </recommendedName>
</protein>
<evidence type="ECO:0000259" key="2">
    <source>
        <dbReference type="Pfam" id="PF00144"/>
    </source>
</evidence>
<reference evidence="3 4" key="1">
    <citation type="submission" date="2019-02" db="EMBL/GenBank/DDBJ databases">
        <authorList>
            <person name="Lehtovirta-Morley E L."/>
        </authorList>
    </citation>
    <scope>NUCLEOTIDE SEQUENCE [LARGE SCALE GENOMIC DNA]</scope>
    <source>
        <strain evidence="3">NFRAN1</strain>
    </source>
</reference>
<dbReference type="Gene3D" id="3.40.710.10">
    <property type="entry name" value="DD-peptidase/beta-lactamase superfamily"/>
    <property type="match status" value="1"/>
</dbReference>
<dbReference type="RefSeq" id="WP_134484638.1">
    <property type="nucleotide sequence ID" value="NZ_LR216287.1"/>
</dbReference>
<evidence type="ECO:0000313" key="4">
    <source>
        <dbReference type="Proteomes" id="UP000294299"/>
    </source>
</evidence>
<evidence type="ECO:0000313" key="3">
    <source>
        <dbReference type="EMBL" id="VFJ14423.1"/>
    </source>
</evidence>
<gene>
    <name evidence="3" type="ORF">NFRAN_2101</name>
</gene>
<dbReference type="KEGG" id="nfn:NFRAN_2101"/>
<dbReference type="InterPro" id="IPR001466">
    <property type="entry name" value="Beta-lactam-related"/>
</dbReference>
<dbReference type="Pfam" id="PF00144">
    <property type="entry name" value="Beta-lactamase"/>
    <property type="match status" value="1"/>
</dbReference>
<dbReference type="InterPro" id="IPR051478">
    <property type="entry name" value="Beta-lactamase-like_AB/R"/>
</dbReference>
<comment type="similarity">
    <text evidence="1">Belongs to the beta-lactamase family.</text>
</comment>
<dbReference type="GeneID" id="39421370"/>
<dbReference type="PANTHER" id="PTHR22935">
    <property type="entry name" value="PENICILLIN-BINDING PROTEIN"/>
    <property type="match status" value="1"/>
</dbReference>
<name>A0A484IAX5_9ARCH</name>
<sequence length="447" mass="49387">MLSIYRVRKISSLLLSLVLMVTIGVNPIESYVNGFNSSSNLSSILSTSQQPQQQQVSSDNFVLEDDGFKITNQIKELLRERIDNNKTNAAIAIGLVDKNGTQFYGYGQLSNKSSNTKIDQNTIFAIGSNTKVFTALLLADMVYKGLVNLDDPIENYLPSNVTVPQYKGHKITLENLATHTSGLPEWPYNYCPQYDPSRASVQDSIQFRLGLIDCTKDYTLEQFYQALSNTSLLGEPGSQFHYSTFGSGLLGHILVLKSNMSSYEELLQKRILDVLGMNSTGINLSEQDKKRLAIGHYKGQEIPSWNLSAPIEGGGAIFSTTSDMAKFLSANIGLIKTVLDKPMQDSHLIRHDTGQLLPNNLQTSEAAELGYYVGLGWIVTTNFGHEIIWHNGATASGYNAFMGFNPTTERAVVILTSDDITSNNISNIVFNDKDMLSNMVMDLLTNN</sequence>
<feature type="domain" description="Beta-lactamase-related" evidence="2">
    <location>
        <begin position="89"/>
        <end position="419"/>
    </location>
</feature>
<dbReference type="OrthoDB" id="9575at2157"/>
<dbReference type="SUPFAM" id="SSF56601">
    <property type="entry name" value="beta-lactamase/transpeptidase-like"/>
    <property type="match status" value="1"/>
</dbReference>
<dbReference type="InterPro" id="IPR012338">
    <property type="entry name" value="Beta-lactam/transpept-like"/>
</dbReference>
<dbReference type="EMBL" id="LR216287">
    <property type="protein sequence ID" value="VFJ14423.1"/>
    <property type="molecule type" value="Genomic_DNA"/>
</dbReference>
<accession>A0A484IAX5</accession>
<organism evidence="3 4">
    <name type="scientific">Candidatus Nitrosocosmicus franklandianus</name>
    <dbReference type="NCBI Taxonomy" id="1798806"/>
    <lineage>
        <taxon>Archaea</taxon>
        <taxon>Nitrososphaerota</taxon>
        <taxon>Nitrososphaeria</taxon>
        <taxon>Nitrososphaerales</taxon>
        <taxon>Nitrososphaeraceae</taxon>
        <taxon>Candidatus Nitrosocosmicus</taxon>
    </lineage>
</organism>